<keyword evidence="2" id="KW-1185">Reference proteome</keyword>
<protein>
    <submittedName>
        <fullName evidence="1">Uncharacterized protein</fullName>
    </submittedName>
</protein>
<comment type="caution">
    <text evidence="1">The sequence shown here is derived from an EMBL/GenBank/DDBJ whole genome shotgun (WGS) entry which is preliminary data.</text>
</comment>
<dbReference type="Proteomes" id="UP000478837">
    <property type="component" value="Unassembled WGS sequence"/>
</dbReference>
<organism evidence="1 2">
    <name type="scientific">Alteromonas hispanica</name>
    <dbReference type="NCBI Taxonomy" id="315421"/>
    <lineage>
        <taxon>Bacteria</taxon>
        <taxon>Pseudomonadati</taxon>
        <taxon>Pseudomonadota</taxon>
        <taxon>Gammaproteobacteria</taxon>
        <taxon>Alteromonadales</taxon>
        <taxon>Alteromonadaceae</taxon>
        <taxon>Alteromonas/Salinimonas group</taxon>
        <taxon>Alteromonas</taxon>
    </lineage>
</organism>
<dbReference type="RefSeq" id="WP_163109871.1">
    <property type="nucleotide sequence ID" value="NZ_JAAAWP010000001.1"/>
</dbReference>
<accession>A0A6L9MRC9</accession>
<evidence type="ECO:0000313" key="1">
    <source>
        <dbReference type="EMBL" id="NDW20465.1"/>
    </source>
</evidence>
<gene>
    <name evidence="1" type="ORF">GTW09_02895</name>
</gene>
<reference evidence="1 2" key="1">
    <citation type="submission" date="2020-01" db="EMBL/GenBank/DDBJ databases">
        <title>Genomes of bacteria type strains.</title>
        <authorList>
            <person name="Chen J."/>
            <person name="Zhu S."/>
            <person name="Yang J."/>
        </authorList>
    </citation>
    <scope>NUCLEOTIDE SEQUENCE [LARGE SCALE GENOMIC DNA]</scope>
    <source>
        <strain evidence="1 2">LMG 22958</strain>
    </source>
</reference>
<dbReference type="EMBL" id="JAAAWP010000001">
    <property type="protein sequence ID" value="NDW20465.1"/>
    <property type="molecule type" value="Genomic_DNA"/>
</dbReference>
<dbReference type="AlphaFoldDB" id="A0A6L9MRC9"/>
<evidence type="ECO:0000313" key="2">
    <source>
        <dbReference type="Proteomes" id="UP000478837"/>
    </source>
</evidence>
<sequence>MMETQSSVHLSCFIEAIALAKHEQCETRDELKALLEQKGYKDTVASHAVKEISPQYLAAS</sequence>
<name>A0A6L9MRC9_9ALTE</name>
<proteinExistence type="predicted"/>